<dbReference type="GO" id="GO:0000976">
    <property type="term" value="F:transcription cis-regulatory region binding"/>
    <property type="evidence" value="ECO:0007669"/>
    <property type="project" value="TreeGrafter"/>
</dbReference>
<dbReference type="Pfam" id="PF00440">
    <property type="entry name" value="TetR_N"/>
    <property type="match status" value="1"/>
</dbReference>
<evidence type="ECO:0000256" key="2">
    <source>
        <dbReference type="ARBA" id="ARBA00023125"/>
    </source>
</evidence>
<evidence type="ECO:0000256" key="4">
    <source>
        <dbReference type="PROSITE-ProRule" id="PRU00335"/>
    </source>
</evidence>
<gene>
    <name evidence="6" type="ORF">OG579_09265</name>
</gene>
<evidence type="ECO:0000259" key="5">
    <source>
        <dbReference type="PROSITE" id="PS50977"/>
    </source>
</evidence>
<organism evidence="6 7">
    <name type="scientific">Williamsia herbipolensis</name>
    <dbReference type="NCBI Taxonomy" id="1603258"/>
    <lineage>
        <taxon>Bacteria</taxon>
        <taxon>Bacillati</taxon>
        <taxon>Actinomycetota</taxon>
        <taxon>Actinomycetes</taxon>
        <taxon>Mycobacteriales</taxon>
        <taxon>Nocardiaceae</taxon>
        <taxon>Williamsia</taxon>
    </lineage>
</organism>
<dbReference type="PRINTS" id="PR00455">
    <property type="entry name" value="HTHTETR"/>
</dbReference>
<dbReference type="InterPro" id="IPR001647">
    <property type="entry name" value="HTH_TetR"/>
</dbReference>
<dbReference type="InterPro" id="IPR054129">
    <property type="entry name" value="DesT_TetR_C"/>
</dbReference>
<dbReference type="InterPro" id="IPR050109">
    <property type="entry name" value="HTH-type_TetR-like_transc_reg"/>
</dbReference>
<keyword evidence="7" id="KW-1185">Reference proteome</keyword>
<dbReference type="EMBL" id="CP108021">
    <property type="protein sequence ID" value="WUM21933.1"/>
    <property type="molecule type" value="Genomic_DNA"/>
</dbReference>
<protein>
    <submittedName>
        <fullName evidence="6">TetR/AcrR family transcriptional regulator</fullName>
    </submittedName>
</protein>
<reference evidence="6 7" key="1">
    <citation type="submission" date="2022-10" db="EMBL/GenBank/DDBJ databases">
        <title>The complete genomes of actinobacterial strains from the NBC collection.</title>
        <authorList>
            <person name="Joergensen T.S."/>
            <person name="Alvarez Arevalo M."/>
            <person name="Sterndorff E.B."/>
            <person name="Faurdal D."/>
            <person name="Vuksanovic O."/>
            <person name="Mourched A.-S."/>
            <person name="Charusanti P."/>
            <person name="Shaw S."/>
            <person name="Blin K."/>
            <person name="Weber T."/>
        </authorList>
    </citation>
    <scope>NUCLEOTIDE SEQUENCE [LARGE SCALE GENOMIC DNA]</scope>
    <source>
        <strain evidence="6 7">NBC_00319</strain>
    </source>
</reference>
<dbReference type="PROSITE" id="PS50977">
    <property type="entry name" value="HTH_TETR_2"/>
    <property type="match status" value="1"/>
</dbReference>
<dbReference type="RefSeq" id="WP_328858890.1">
    <property type="nucleotide sequence ID" value="NZ_CP108021.1"/>
</dbReference>
<evidence type="ECO:0000313" key="6">
    <source>
        <dbReference type="EMBL" id="WUM21933.1"/>
    </source>
</evidence>
<dbReference type="PANTHER" id="PTHR30055">
    <property type="entry name" value="HTH-TYPE TRANSCRIPTIONAL REGULATOR RUTR"/>
    <property type="match status" value="1"/>
</dbReference>
<accession>A0AAU4K722</accession>
<dbReference type="PANTHER" id="PTHR30055:SF174">
    <property type="entry name" value="TRANSCRIPTIONAL REGULATORY PROTEIN (PROBABLY TETR-FAMILY)-RELATED"/>
    <property type="match status" value="1"/>
</dbReference>
<dbReference type="GO" id="GO:0003700">
    <property type="term" value="F:DNA-binding transcription factor activity"/>
    <property type="evidence" value="ECO:0007669"/>
    <property type="project" value="TreeGrafter"/>
</dbReference>
<dbReference type="Pfam" id="PF21943">
    <property type="entry name" value="TetR_C_46"/>
    <property type="match status" value="1"/>
</dbReference>
<evidence type="ECO:0000256" key="1">
    <source>
        <dbReference type="ARBA" id="ARBA00023015"/>
    </source>
</evidence>
<dbReference type="Gene3D" id="1.10.357.10">
    <property type="entry name" value="Tetracycline Repressor, domain 2"/>
    <property type="match status" value="1"/>
</dbReference>
<evidence type="ECO:0000313" key="7">
    <source>
        <dbReference type="Proteomes" id="UP001432128"/>
    </source>
</evidence>
<sequence length="212" mass="23615">MATRTRMTPEQRRDQLLDLGAELFASHPYDEVHIERVAELAGVSRGLLYHYFPGKREFFVAMLIREDAALLDETAPDPALTPVEQLRHGVDAFLDYCVRHEFGVRAVFRGAVSSDPEIVAIVANSIDRQVERILVATGGGNDPAPMLLVALRSWIYLLRAASYEMLSDKRVRTDDVMAMCMSAFFGAVAGLSPDILPEGLREILAERDVTPR</sequence>
<dbReference type="Proteomes" id="UP001432128">
    <property type="component" value="Chromosome"/>
</dbReference>
<dbReference type="KEGG" id="whr:OG579_09265"/>
<dbReference type="SUPFAM" id="SSF46689">
    <property type="entry name" value="Homeodomain-like"/>
    <property type="match status" value="1"/>
</dbReference>
<keyword evidence="3" id="KW-0804">Transcription</keyword>
<evidence type="ECO:0000256" key="3">
    <source>
        <dbReference type="ARBA" id="ARBA00023163"/>
    </source>
</evidence>
<keyword evidence="1" id="KW-0805">Transcription regulation</keyword>
<dbReference type="InterPro" id="IPR009057">
    <property type="entry name" value="Homeodomain-like_sf"/>
</dbReference>
<feature type="DNA-binding region" description="H-T-H motif" evidence="4">
    <location>
        <begin position="33"/>
        <end position="52"/>
    </location>
</feature>
<dbReference type="AlphaFoldDB" id="A0AAU4K722"/>
<keyword evidence="2 4" id="KW-0238">DNA-binding</keyword>
<name>A0AAU4K722_9NOCA</name>
<proteinExistence type="predicted"/>
<feature type="domain" description="HTH tetR-type" evidence="5">
    <location>
        <begin position="10"/>
        <end position="70"/>
    </location>
</feature>